<dbReference type="HOGENOM" id="CLU_147304_1_0_7"/>
<proteinExistence type="predicted"/>
<evidence type="ECO:0000313" key="2">
    <source>
        <dbReference type="EMBL" id="EFV43372.1"/>
    </source>
</evidence>
<dbReference type="Proteomes" id="UP000006034">
    <property type="component" value="Unassembled WGS sequence"/>
</dbReference>
<dbReference type="OrthoDB" id="9789971at2"/>
<gene>
    <name evidence="2" type="ORF">HMPREF0179_02895</name>
</gene>
<dbReference type="STRING" id="563192.HMPREF0179_02895"/>
<name>E5Y9I0_BILW3</name>
<keyword evidence="3" id="KW-1185">Reference proteome</keyword>
<organism evidence="2 3">
    <name type="scientific">Bilophila wadsworthia (strain 3_1_6)</name>
    <dbReference type="NCBI Taxonomy" id="563192"/>
    <lineage>
        <taxon>Bacteria</taxon>
        <taxon>Pseudomonadati</taxon>
        <taxon>Thermodesulfobacteriota</taxon>
        <taxon>Desulfovibrionia</taxon>
        <taxon>Desulfovibrionales</taxon>
        <taxon>Desulfovibrionaceae</taxon>
        <taxon>Bilophila</taxon>
    </lineage>
</organism>
<dbReference type="GeneID" id="78084716"/>
<dbReference type="AlphaFoldDB" id="E5Y9I0"/>
<dbReference type="InterPro" id="IPR014925">
    <property type="entry name" value="CGGC_dom"/>
</dbReference>
<dbReference type="Pfam" id="PF08821">
    <property type="entry name" value="CGGC"/>
    <property type="match status" value="1"/>
</dbReference>
<dbReference type="RefSeq" id="WP_005029085.1">
    <property type="nucleotide sequence ID" value="NZ_KE150238.1"/>
</dbReference>
<evidence type="ECO:0000259" key="1">
    <source>
        <dbReference type="SMART" id="SM01078"/>
    </source>
</evidence>
<dbReference type="eggNOG" id="COG5561">
    <property type="taxonomic scope" value="Bacteria"/>
</dbReference>
<comment type="caution">
    <text evidence="2">The sequence shown here is derived from an EMBL/GenBank/DDBJ whole genome shotgun (WGS) entry which is preliminary data.</text>
</comment>
<accession>E5Y9I0</accession>
<sequence>MKVGIIRCQQTEDLCPGTGDFAAVEKKSGAFETLGDCTIVGFVSCGGCPGSKAIARAQALMDRGAQAIALATCITKGNPSGFPCPNRDSILQALRKKCKEVSVLEYTH</sequence>
<evidence type="ECO:0000313" key="3">
    <source>
        <dbReference type="Proteomes" id="UP000006034"/>
    </source>
</evidence>
<dbReference type="EMBL" id="ADCP02000001">
    <property type="protein sequence ID" value="EFV43372.1"/>
    <property type="molecule type" value="Genomic_DNA"/>
</dbReference>
<reference evidence="2 3" key="1">
    <citation type="submission" date="2010-10" db="EMBL/GenBank/DDBJ databases">
        <authorList>
            <consortium name="The Broad Institute Genome Sequencing Platform"/>
            <person name="Ward D."/>
            <person name="Earl A."/>
            <person name="Feldgarden M."/>
            <person name="Young S.K."/>
            <person name="Gargeya S."/>
            <person name="Zeng Q."/>
            <person name="Alvarado L."/>
            <person name="Berlin A."/>
            <person name="Bochicchio J."/>
            <person name="Chapman S.B."/>
            <person name="Chen Z."/>
            <person name="Freedman E."/>
            <person name="Gellesch M."/>
            <person name="Goldberg J."/>
            <person name="Griggs A."/>
            <person name="Gujja S."/>
            <person name="Heilman E."/>
            <person name="Heiman D."/>
            <person name="Howarth C."/>
            <person name="Mehta T."/>
            <person name="Neiman D."/>
            <person name="Pearson M."/>
            <person name="Roberts A."/>
            <person name="Saif S."/>
            <person name="Shea T."/>
            <person name="Shenoy N."/>
            <person name="Sisk P."/>
            <person name="Stolte C."/>
            <person name="Sykes S."/>
            <person name="White J."/>
            <person name="Yandava C."/>
            <person name="Allen-Vercoe E."/>
            <person name="Sibley C."/>
            <person name="Ambrose C.E."/>
            <person name="Strauss J."/>
            <person name="Daigneault M."/>
            <person name="Haas B."/>
            <person name="Nusbaum C."/>
            <person name="Birren B."/>
        </authorList>
    </citation>
    <scope>NUCLEOTIDE SEQUENCE [LARGE SCALE GENOMIC DNA]</scope>
    <source>
        <strain evidence="2 3">3_1_6</strain>
    </source>
</reference>
<feature type="domain" description="CGGC" evidence="1">
    <location>
        <begin position="2"/>
        <end position="108"/>
    </location>
</feature>
<dbReference type="SMART" id="SM01078">
    <property type="entry name" value="CGGC"/>
    <property type="match status" value="1"/>
</dbReference>
<protein>
    <recommendedName>
        <fullName evidence="1">CGGC domain-containing protein</fullName>
    </recommendedName>
</protein>
<reference evidence="2 3" key="2">
    <citation type="submission" date="2013-04" db="EMBL/GenBank/DDBJ databases">
        <title>The Genome Sequence of Bilophila wadsworthia 3_1_6.</title>
        <authorList>
            <consortium name="The Broad Institute Genomics Platform"/>
            <person name="Earl A."/>
            <person name="Ward D."/>
            <person name="Feldgarden M."/>
            <person name="Gevers D."/>
            <person name="Sibley C."/>
            <person name="Strauss J."/>
            <person name="Allen-Vercoe E."/>
            <person name="Walker B."/>
            <person name="Young S."/>
            <person name="Zeng Q."/>
            <person name="Gargeya S."/>
            <person name="Fitzgerald M."/>
            <person name="Haas B."/>
            <person name="Abouelleil A."/>
            <person name="Allen A.W."/>
            <person name="Alvarado L."/>
            <person name="Arachchi H.M."/>
            <person name="Berlin A.M."/>
            <person name="Chapman S.B."/>
            <person name="Gainer-Dewar J."/>
            <person name="Goldberg J."/>
            <person name="Griggs A."/>
            <person name="Gujja S."/>
            <person name="Hansen M."/>
            <person name="Howarth C."/>
            <person name="Imamovic A."/>
            <person name="Ireland A."/>
            <person name="Larimer J."/>
            <person name="McCowan C."/>
            <person name="Murphy C."/>
            <person name="Pearson M."/>
            <person name="Poon T.W."/>
            <person name="Priest M."/>
            <person name="Roberts A."/>
            <person name="Saif S."/>
            <person name="Shea T."/>
            <person name="Sisk P."/>
            <person name="Sykes S."/>
            <person name="Wortman J."/>
            <person name="Nusbaum C."/>
            <person name="Birren B."/>
        </authorList>
    </citation>
    <scope>NUCLEOTIDE SEQUENCE [LARGE SCALE GENOMIC DNA]</scope>
    <source>
        <strain evidence="2 3">3_1_6</strain>
    </source>
</reference>